<evidence type="ECO:0000259" key="9">
    <source>
        <dbReference type="Pfam" id="PF12704"/>
    </source>
</evidence>
<comment type="subcellular location">
    <subcellularLocation>
        <location evidence="1">Cell membrane</location>
        <topology evidence="1">Multi-pass membrane protein</topology>
    </subcellularLocation>
</comment>
<organism evidence="10 11">
    <name type="scientific">Chungangia koreensis</name>
    <dbReference type="NCBI Taxonomy" id="752657"/>
    <lineage>
        <taxon>Bacteria</taxon>
        <taxon>Bacillati</taxon>
        <taxon>Bacillota</taxon>
        <taxon>Bacilli</taxon>
        <taxon>Lactobacillales</taxon>
        <taxon>Chungangia</taxon>
    </lineage>
</organism>
<keyword evidence="11" id="KW-1185">Reference proteome</keyword>
<keyword evidence="2" id="KW-1003">Cell membrane</keyword>
<feature type="transmembrane region" description="Helical" evidence="7">
    <location>
        <begin position="279"/>
        <end position="304"/>
    </location>
</feature>
<keyword evidence="4 7" id="KW-1133">Transmembrane helix</keyword>
<evidence type="ECO:0000256" key="1">
    <source>
        <dbReference type="ARBA" id="ARBA00004651"/>
    </source>
</evidence>
<feature type="domain" description="MacB-like periplasmic core" evidence="9">
    <location>
        <begin position="22"/>
        <end position="262"/>
    </location>
</feature>
<evidence type="ECO:0000313" key="11">
    <source>
        <dbReference type="Proteomes" id="UP001595817"/>
    </source>
</evidence>
<feature type="transmembrane region" description="Helical" evidence="7">
    <location>
        <begin position="21"/>
        <end position="45"/>
    </location>
</feature>
<protein>
    <submittedName>
        <fullName evidence="10">ABC transporter permease</fullName>
    </submittedName>
</protein>
<sequence>MPFKDQVDYIRQHMKKNRLRVFMTILAATMGCAFLIVLASVGFGLHKTIKEEMLSGQILTQIEMWGKEDGNITAEDVEAIKKKADVKAVVTRKYVDGNPIFHLEDYSGYGEMLLTDTEQEARAGLELAEGKMPEKSNEVVVGYHFAKNLLNKEEQAKRDNGEEVEFKGYSDDIIGKKIEVELRPFEPEDAPSKTWEFVITGIIKEPAKDWMTDTRMLVSDTWQSEISTFLSPEGEEATGYSSVNVYANDIENVKAISDQLKAEGFYVYSITEEMETMNLFFTVLKAGLLFVGTIAVLIASIGIFNTMTMAVTERTREIGIMKAVGAKPKLIQKLFLMESAWIGVLGTVLAIGISYGLSFLVNWLIPEIVMGILAEEGMEEINVTISLIPWQLVLIASAISIGVAMISGWRPARKATKIDVIRALRQEL</sequence>
<comment type="caution">
    <text evidence="10">The sequence shown here is derived from an EMBL/GenBank/DDBJ whole genome shotgun (WGS) entry which is preliminary data.</text>
</comment>
<reference evidence="11" key="1">
    <citation type="journal article" date="2019" name="Int. J. Syst. Evol. Microbiol.">
        <title>The Global Catalogue of Microorganisms (GCM) 10K type strain sequencing project: providing services to taxonomists for standard genome sequencing and annotation.</title>
        <authorList>
            <consortium name="The Broad Institute Genomics Platform"/>
            <consortium name="The Broad Institute Genome Sequencing Center for Infectious Disease"/>
            <person name="Wu L."/>
            <person name="Ma J."/>
        </authorList>
    </citation>
    <scope>NUCLEOTIDE SEQUENCE [LARGE SCALE GENOMIC DNA]</scope>
    <source>
        <strain evidence="11">CCUG 59778</strain>
    </source>
</reference>
<evidence type="ECO:0000256" key="6">
    <source>
        <dbReference type="ARBA" id="ARBA00038076"/>
    </source>
</evidence>
<evidence type="ECO:0000313" key="10">
    <source>
        <dbReference type="EMBL" id="MFC4411792.1"/>
    </source>
</evidence>
<dbReference type="RefSeq" id="WP_378157136.1">
    <property type="nucleotide sequence ID" value="NZ_JBHSEC010000022.1"/>
</dbReference>
<comment type="similarity">
    <text evidence="6">Belongs to the ABC-4 integral membrane protein family.</text>
</comment>
<dbReference type="Pfam" id="PF12704">
    <property type="entry name" value="MacB_PCD"/>
    <property type="match status" value="1"/>
</dbReference>
<feature type="domain" description="ABC3 transporter permease C-terminal" evidence="8">
    <location>
        <begin position="290"/>
        <end position="419"/>
    </location>
</feature>
<evidence type="ECO:0000259" key="8">
    <source>
        <dbReference type="Pfam" id="PF02687"/>
    </source>
</evidence>
<dbReference type="PANTHER" id="PTHR30572:SF4">
    <property type="entry name" value="ABC TRANSPORTER PERMEASE YTRF"/>
    <property type="match status" value="1"/>
</dbReference>
<evidence type="ECO:0000256" key="4">
    <source>
        <dbReference type="ARBA" id="ARBA00022989"/>
    </source>
</evidence>
<dbReference type="PANTHER" id="PTHR30572">
    <property type="entry name" value="MEMBRANE COMPONENT OF TRANSPORTER-RELATED"/>
    <property type="match status" value="1"/>
</dbReference>
<evidence type="ECO:0000256" key="2">
    <source>
        <dbReference type="ARBA" id="ARBA00022475"/>
    </source>
</evidence>
<dbReference type="InterPro" id="IPR025857">
    <property type="entry name" value="MacB_PCD"/>
</dbReference>
<name>A0ABV8XAZ5_9LACT</name>
<dbReference type="EMBL" id="JBHSEC010000022">
    <property type="protein sequence ID" value="MFC4411792.1"/>
    <property type="molecule type" value="Genomic_DNA"/>
</dbReference>
<keyword evidence="5 7" id="KW-0472">Membrane</keyword>
<dbReference type="Proteomes" id="UP001595817">
    <property type="component" value="Unassembled WGS sequence"/>
</dbReference>
<gene>
    <name evidence="10" type="ORF">ACFOZY_15485</name>
</gene>
<feature type="transmembrane region" description="Helical" evidence="7">
    <location>
        <begin position="385"/>
        <end position="407"/>
    </location>
</feature>
<keyword evidence="3 7" id="KW-0812">Transmembrane</keyword>
<proteinExistence type="inferred from homology"/>
<dbReference type="InterPro" id="IPR003838">
    <property type="entry name" value="ABC3_permease_C"/>
</dbReference>
<dbReference type="Pfam" id="PF02687">
    <property type="entry name" value="FtsX"/>
    <property type="match status" value="1"/>
</dbReference>
<dbReference type="PROSITE" id="PS51257">
    <property type="entry name" value="PROKAR_LIPOPROTEIN"/>
    <property type="match status" value="1"/>
</dbReference>
<dbReference type="InterPro" id="IPR050250">
    <property type="entry name" value="Macrolide_Exporter_MacB"/>
</dbReference>
<accession>A0ABV8XAZ5</accession>
<evidence type="ECO:0000256" key="3">
    <source>
        <dbReference type="ARBA" id="ARBA00022692"/>
    </source>
</evidence>
<evidence type="ECO:0000256" key="7">
    <source>
        <dbReference type="SAM" id="Phobius"/>
    </source>
</evidence>
<evidence type="ECO:0000256" key="5">
    <source>
        <dbReference type="ARBA" id="ARBA00023136"/>
    </source>
</evidence>
<feature type="transmembrane region" description="Helical" evidence="7">
    <location>
        <begin position="340"/>
        <end position="365"/>
    </location>
</feature>